<sequence length="128" mass="14014">MNRYSSIATGITALALPLVFSASAHAHHGWSWADTEQMTLTGVVQKVVVAPPHPYLDVQTQNDGVWRVELGNPTQTRESGFNDQSAKAGQTIKAVGNRARDHAEKRMKAVQISVGGKTYDIYPERIGR</sequence>
<evidence type="ECO:0000313" key="3">
    <source>
        <dbReference type="Proteomes" id="UP000216857"/>
    </source>
</evidence>
<evidence type="ECO:0008006" key="4">
    <source>
        <dbReference type="Google" id="ProtNLM"/>
    </source>
</evidence>
<dbReference type="InterPro" id="IPR046150">
    <property type="entry name" value="DUF6152"/>
</dbReference>
<proteinExistence type="predicted"/>
<keyword evidence="1" id="KW-0732">Signal</keyword>
<name>A0A261R7Q5_9BORD</name>
<accession>A0A261R7Q5</accession>
<dbReference type="Proteomes" id="UP000216857">
    <property type="component" value="Unassembled WGS sequence"/>
</dbReference>
<feature type="signal peptide" evidence="1">
    <location>
        <begin position="1"/>
        <end position="26"/>
    </location>
</feature>
<dbReference type="OrthoDB" id="6896283at2"/>
<reference evidence="2" key="1">
    <citation type="submission" date="2017-05" db="EMBL/GenBank/DDBJ databases">
        <title>Complete and WGS of Bordetella genogroups.</title>
        <authorList>
            <person name="Spilker T."/>
            <person name="Lipuma J."/>
        </authorList>
    </citation>
    <scope>NUCLEOTIDE SEQUENCE</scope>
    <source>
        <strain evidence="2">AU21707</strain>
    </source>
</reference>
<evidence type="ECO:0000256" key="1">
    <source>
        <dbReference type="SAM" id="SignalP"/>
    </source>
</evidence>
<gene>
    <name evidence="2" type="ORF">CAL26_24585</name>
</gene>
<organism evidence="2 3">
    <name type="scientific">Bordetella genomosp. 9</name>
    <dbReference type="NCBI Taxonomy" id="1416803"/>
    <lineage>
        <taxon>Bacteria</taxon>
        <taxon>Pseudomonadati</taxon>
        <taxon>Pseudomonadota</taxon>
        <taxon>Betaproteobacteria</taxon>
        <taxon>Burkholderiales</taxon>
        <taxon>Alcaligenaceae</taxon>
        <taxon>Bordetella</taxon>
    </lineage>
</organism>
<keyword evidence="3" id="KW-1185">Reference proteome</keyword>
<dbReference type="AlphaFoldDB" id="A0A261R7Q5"/>
<comment type="caution">
    <text evidence="2">The sequence shown here is derived from an EMBL/GenBank/DDBJ whole genome shotgun (WGS) entry which is preliminary data.</text>
</comment>
<evidence type="ECO:0000313" key="2">
    <source>
        <dbReference type="EMBL" id="OZI20660.1"/>
    </source>
</evidence>
<dbReference type="RefSeq" id="WP_094849238.1">
    <property type="nucleotide sequence ID" value="NZ_NEVJ01000003.1"/>
</dbReference>
<feature type="chain" id="PRO_5012627728" description="DUF5666 domain-containing protein" evidence="1">
    <location>
        <begin position="27"/>
        <end position="128"/>
    </location>
</feature>
<dbReference type="Pfam" id="PF19649">
    <property type="entry name" value="DUF6152"/>
    <property type="match status" value="1"/>
</dbReference>
<dbReference type="EMBL" id="NEVJ01000003">
    <property type="protein sequence ID" value="OZI20660.1"/>
    <property type="molecule type" value="Genomic_DNA"/>
</dbReference>
<protein>
    <recommendedName>
        <fullName evidence="4">DUF5666 domain-containing protein</fullName>
    </recommendedName>
</protein>